<dbReference type="EMBL" id="QLSV01000005">
    <property type="protein sequence ID" value="RAR48562.1"/>
    <property type="molecule type" value="Genomic_DNA"/>
</dbReference>
<accession>A0A328WQD3</accession>
<gene>
    <name evidence="2" type="ORF">B0I10_105175</name>
</gene>
<dbReference type="AlphaFoldDB" id="A0A328WQD3"/>
<evidence type="ECO:0000256" key="1">
    <source>
        <dbReference type="SAM" id="Phobius"/>
    </source>
</evidence>
<dbReference type="Proteomes" id="UP000249518">
    <property type="component" value="Unassembled WGS sequence"/>
</dbReference>
<evidence type="ECO:0000313" key="3">
    <source>
        <dbReference type="Proteomes" id="UP000249518"/>
    </source>
</evidence>
<comment type="caution">
    <text evidence="2">The sequence shown here is derived from an EMBL/GenBank/DDBJ whole genome shotgun (WGS) entry which is preliminary data.</text>
</comment>
<reference evidence="2 3" key="1">
    <citation type="submission" date="2018-06" db="EMBL/GenBank/DDBJ databases">
        <title>Genomic Encyclopedia of Type Strains, Phase III (KMG-III): the genomes of soil and plant-associated and newly described type strains.</title>
        <authorList>
            <person name="Whitman W."/>
        </authorList>
    </citation>
    <scope>NUCLEOTIDE SEQUENCE [LARGE SCALE GENOMIC DNA]</scope>
    <source>
        <strain evidence="2 3">CGMCC 1.12504</strain>
    </source>
</reference>
<feature type="transmembrane region" description="Helical" evidence="1">
    <location>
        <begin position="112"/>
        <end position="128"/>
    </location>
</feature>
<feature type="transmembrane region" description="Helical" evidence="1">
    <location>
        <begin position="45"/>
        <end position="68"/>
    </location>
</feature>
<keyword evidence="1" id="KW-1133">Transmembrane helix</keyword>
<name>A0A328WQD3_9FLAO</name>
<dbReference type="OrthoDB" id="1354160at2"/>
<feature type="transmembrane region" description="Helical" evidence="1">
    <location>
        <begin position="7"/>
        <end position="25"/>
    </location>
</feature>
<protein>
    <submittedName>
        <fullName evidence="2">DoxX-like protein</fullName>
    </submittedName>
</protein>
<evidence type="ECO:0000313" key="2">
    <source>
        <dbReference type="EMBL" id="RAR48562.1"/>
    </source>
</evidence>
<proteinExistence type="predicted"/>
<dbReference type="RefSeq" id="WP_112085749.1">
    <property type="nucleotide sequence ID" value="NZ_QLSV01000005.1"/>
</dbReference>
<feature type="transmembrane region" description="Helical" evidence="1">
    <location>
        <begin position="80"/>
        <end position="100"/>
    </location>
</feature>
<sequence>MKRGLELLIVVLSIILGLFFIYKGVNKHFLSPCKVYDETSTIPLVYQQVITGMCQSGMLKVVGFFQILSGILLLIPRARLVGAIVLLPIIFNIFILHLFLDNRPEELVETGIPLAFTLIIIGFYYKVWKNIFLK</sequence>
<keyword evidence="1" id="KW-0472">Membrane</keyword>
<keyword evidence="1" id="KW-0812">Transmembrane</keyword>
<keyword evidence="3" id="KW-1185">Reference proteome</keyword>
<organism evidence="2 3">
    <name type="scientific">Flavobacterium lacus</name>
    <dbReference type="NCBI Taxonomy" id="1353778"/>
    <lineage>
        <taxon>Bacteria</taxon>
        <taxon>Pseudomonadati</taxon>
        <taxon>Bacteroidota</taxon>
        <taxon>Flavobacteriia</taxon>
        <taxon>Flavobacteriales</taxon>
        <taxon>Flavobacteriaceae</taxon>
        <taxon>Flavobacterium</taxon>
    </lineage>
</organism>